<dbReference type="Gene3D" id="1.10.10.10">
    <property type="entry name" value="Winged helix-like DNA-binding domain superfamily/Winged helix DNA-binding domain"/>
    <property type="match status" value="1"/>
</dbReference>
<dbReference type="InterPro" id="IPR001867">
    <property type="entry name" value="OmpR/PhoB-type_DNA-bd"/>
</dbReference>
<comment type="similarity">
    <text evidence="1">Belongs to the AfsR/DnrI/RedD regulatory family.</text>
</comment>
<feature type="domain" description="AAA+ ATPase" evidence="3">
    <location>
        <begin position="267"/>
        <end position="403"/>
    </location>
</feature>
<dbReference type="PANTHER" id="PTHR47691">
    <property type="entry name" value="REGULATOR-RELATED"/>
    <property type="match status" value="1"/>
</dbReference>
<dbReference type="Gene3D" id="3.40.50.300">
    <property type="entry name" value="P-loop containing nucleotide triphosphate hydrolases"/>
    <property type="match status" value="1"/>
</dbReference>
<dbReference type="SMART" id="SM01043">
    <property type="entry name" value="BTAD"/>
    <property type="match status" value="1"/>
</dbReference>
<dbReference type="Gene3D" id="1.25.40.10">
    <property type="entry name" value="Tetratricopeptide repeat domain"/>
    <property type="match status" value="1"/>
</dbReference>
<dbReference type="InterPro" id="IPR027417">
    <property type="entry name" value="P-loop_NTPase"/>
</dbReference>
<dbReference type="SMART" id="SM00862">
    <property type="entry name" value="Trans_reg_C"/>
    <property type="match status" value="1"/>
</dbReference>
<dbReference type="GO" id="GO:0016887">
    <property type="term" value="F:ATP hydrolysis activity"/>
    <property type="evidence" value="ECO:0007669"/>
    <property type="project" value="InterPro"/>
</dbReference>
<evidence type="ECO:0000259" key="4">
    <source>
        <dbReference type="SMART" id="SM00862"/>
    </source>
</evidence>
<evidence type="ECO:0000256" key="2">
    <source>
        <dbReference type="ARBA" id="ARBA00023125"/>
    </source>
</evidence>
<feature type="domain" description="OmpR/PhoB-type" evidence="4">
    <location>
        <begin position="15"/>
        <end position="84"/>
    </location>
</feature>
<dbReference type="PANTHER" id="PTHR47691:SF3">
    <property type="entry name" value="HTH-TYPE TRANSCRIPTIONAL REGULATOR RV0890C-RELATED"/>
    <property type="match status" value="1"/>
</dbReference>
<feature type="domain" description="Bacterial transcriptional activator" evidence="5">
    <location>
        <begin position="91"/>
        <end position="234"/>
    </location>
</feature>
<dbReference type="SUPFAM" id="SSF46894">
    <property type="entry name" value="C-terminal effector domain of the bipartite response regulators"/>
    <property type="match status" value="1"/>
</dbReference>
<evidence type="ECO:0000259" key="5">
    <source>
        <dbReference type="SMART" id="SM01043"/>
    </source>
</evidence>
<dbReference type="InterPro" id="IPR016032">
    <property type="entry name" value="Sig_transdc_resp-reg_C-effctor"/>
</dbReference>
<gene>
    <name evidence="6" type="ORF">NOCA2560007</name>
</gene>
<dbReference type="SUPFAM" id="SSF48452">
    <property type="entry name" value="TPR-like"/>
    <property type="match status" value="1"/>
</dbReference>
<keyword evidence="2" id="KW-0238">DNA-binding</keyword>
<dbReference type="InterPro" id="IPR003593">
    <property type="entry name" value="AAA+_ATPase"/>
</dbReference>
<protein>
    <submittedName>
        <fullName evidence="6">Signal transduction response regulator</fullName>
    </submittedName>
</protein>
<evidence type="ECO:0000313" key="6">
    <source>
        <dbReference type="EMBL" id="CUR59012.1"/>
    </source>
</evidence>
<dbReference type="Pfam" id="PF03704">
    <property type="entry name" value="BTAD"/>
    <property type="match status" value="1"/>
</dbReference>
<dbReference type="AlphaFoldDB" id="A0A2P2CDI0"/>
<name>A0A2P2CDI0_9ZZZZ</name>
<reference evidence="6" key="1">
    <citation type="submission" date="2015-08" db="EMBL/GenBank/DDBJ databases">
        <authorList>
            <person name="Babu N.S."/>
            <person name="Beckwith C.J."/>
            <person name="Beseler K.G."/>
            <person name="Brison A."/>
            <person name="Carone J.V."/>
            <person name="Caskin T.P."/>
            <person name="Diamond M."/>
            <person name="Durham M.E."/>
            <person name="Foxe J.M."/>
            <person name="Go M."/>
            <person name="Henderson B.A."/>
            <person name="Jones I.B."/>
            <person name="McGettigan J.A."/>
            <person name="Micheletti S.J."/>
            <person name="Nasrallah M.E."/>
            <person name="Ortiz D."/>
            <person name="Piller C.R."/>
            <person name="Privatt S.R."/>
            <person name="Schneider S.L."/>
            <person name="Sharp S."/>
            <person name="Smith T.C."/>
            <person name="Stanton J.D."/>
            <person name="Ullery H.E."/>
            <person name="Wilson R.J."/>
            <person name="Serrano M.G."/>
            <person name="Buck G."/>
            <person name="Lee V."/>
            <person name="Wang Y."/>
            <person name="Carvalho R."/>
            <person name="Voegtly L."/>
            <person name="Shi R."/>
            <person name="Duckworth R."/>
            <person name="Johnson A."/>
            <person name="Loviza R."/>
            <person name="Walstead R."/>
            <person name="Shah Z."/>
            <person name="Kiflezghi M."/>
            <person name="Wade K."/>
            <person name="Ball S.L."/>
            <person name="Bradley K.W."/>
            <person name="Asai D.J."/>
            <person name="Bowman C.A."/>
            <person name="Russell D.A."/>
            <person name="Pope W.H."/>
            <person name="Jacobs-Sera D."/>
            <person name="Hendrix R.W."/>
            <person name="Hatfull G.F."/>
        </authorList>
    </citation>
    <scope>NUCLEOTIDE SEQUENCE</scope>
</reference>
<dbReference type="GO" id="GO:0006355">
    <property type="term" value="P:regulation of DNA-templated transcription"/>
    <property type="evidence" value="ECO:0007669"/>
    <property type="project" value="InterPro"/>
</dbReference>
<dbReference type="InterPro" id="IPR049945">
    <property type="entry name" value="AAA_22"/>
</dbReference>
<evidence type="ECO:0000256" key="1">
    <source>
        <dbReference type="ARBA" id="ARBA00005820"/>
    </source>
</evidence>
<organism evidence="6">
    <name type="scientific">metagenome</name>
    <dbReference type="NCBI Taxonomy" id="256318"/>
    <lineage>
        <taxon>unclassified sequences</taxon>
        <taxon>metagenomes</taxon>
    </lineage>
</organism>
<sequence>MPVDLTLLDGIGWRGRPISGDRPANLLACLALNPKGLGDAQLASRVWGDAAPAHPAKALQVLVSRLRSTCGPRIIERYAAGYRLGLATGDVDAWQLDELVAEAGRARAAGDHGRAVQACESALALAPRPPDLLGATPLDELRSRAGAAVDRAEVLLALALSASGLDDRALPLLVTAWAARPADEGVLSALLTSESCTSGVAAALGRYEDYRAGLRESLGTDPGPELQRLYRQLLAADSPVRTGVLFDGTELLGRTDELRQLQSLLRTGRVTSIVGPGGLGKTRLAHVLAREATQPRVHFVELVGVTSPDDVVAEVGAALGVRDSVTGRRTLTPAQRADVRGRLAQQLDTAPTLLVLDNCEHVVEAVASLVAFLVVTTRELHVLTTTRSPLNIAAERVFLLGELAHQDAVDLFERRARAARADVVLDPVIVGSIVERLDGLPLAIELAAARARAMSIEEIAARLEDRFALLRGRDRSAPDRHQTLLAVIDWSWNLLGERDRRALRWLSLFQDGCTLAAAESVLGAGALAAVESLTDQSLLSVHEREGRVRYRMLETVREFGRLHLAESGDRDAAEAAQDRWAMDACTRLAAQLHGAGQVESVTELRAEEINLADVVRRALAAPDPAVVVVLLAALADYWSITGNHARLTVLVDAAEDALRDWTPPDSLLEPARMTLALLLGNAGVTLGRGFGELGEILRRLGPGDQPMVVIASVLLVDGDHGMPHLAALEPLLAHHDRRVRMISLMWGCVLTENEGDPHLAGDFARRAMDLWRPSDGPWQRAMLQTQLSGLAMQMGAHAEGAALAREALPVLERLYAEDDALQMKSHLVIEAIAEERLDEAERLVQQVLVDQDGPPGLGGQLVAHACQAEIALAQGRITEGLELYRETSESMRGMRFPGMEPTGEEPWVMVADSMAVAAYARWADGTQGLDLWESLVSRGGRLLAQRGGFVDYPVAGLLMFALGTWGLFRGAPDPDHSVRLLVLAERFAYNRTLPTAWWNTVSPLVEQVRPGLIAALRQEYGDRRGPDLIDEAQELVERIG</sequence>
<dbReference type="InterPro" id="IPR036388">
    <property type="entry name" value="WH-like_DNA-bd_sf"/>
</dbReference>
<dbReference type="GO" id="GO:0000160">
    <property type="term" value="P:phosphorelay signal transduction system"/>
    <property type="evidence" value="ECO:0007669"/>
    <property type="project" value="InterPro"/>
</dbReference>
<dbReference type="InterPro" id="IPR011990">
    <property type="entry name" value="TPR-like_helical_dom_sf"/>
</dbReference>
<evidence type="ECO:0000259" key="3">
    <source>
        <dbReference type="SMART" id="SM00382"/>
    </source>
</evidence>
<dbReference type="EMBL" id="CZKA01000052">
    <property type="protein sequence ID" value="CUR59012.1"/>
    <property type="molecule type" value="Genomic_DNA"/>
</dbReference>
<dbReference type="InterPro" id="IPR005158">
    <property type="entry name" value="BTAD"/>
</dbReference>
<dbReference type="SMART" id="SM00382">
    <property type="entry name" value="AAA"/>
    <property type="match status" value="1"/>
</dbReference>
<proteinExistence type="inferred from homology"/>
<dbReference type="Pfam" id="PF13401">
    <property type="entry name" value="AAA_22"/>
    <property type="match status" value="1"/>
</dbReference>
<dbReference type="GO" id="GO:0003677">
    <property type="term" value="F:DNA binding"/>
    <property type="evidence" value="ECO:0007669"/>
    <property type="project" value="UniProtKB-KW"/>
</dbReference>
<dbReference type="SUPFAM" id="SSF52540">
    <property type="entry name" value="P-loop containing nucleoside triphosphate hydrolases"/>
    <property type="match status" value="1"/>
</dbReference>
<accession>A0A2P2CDI0</accession>